<name>A0A9Q1JQX0_9CARY</name>
<keyword evidence="2" id="KW-1133">Transmembrane helix</keyword>
<evidence type="ECO:0000313" key="4">
    <source>
        <dbReference type="Proteomes" id="UP001153076"/>
    </source>
</evidence>
<dbReference type="GO" id="GO:0004222">
    <property type="term" value="F:metalloendopeptidase activity"/>
    <property type="evidence" value="ECO:0007669"/>
    <property type="project" value="InterPro"/>
</dbReference>
<evidence type="ECO:0000256" key="1">
    <source>
        <dbReference type="SAM" id="MobiDB-lite"/>
    </source>
</evidence>
<dbReference type="OrthoDB" id="271604at2759"/>
<organism evidence="3 4">
    <name type="scientific">Carnegiea gigantea</name>
    <dbReference type="NCBI Taxonomy" id="171969"/>
    <lineage>
        <taxon>Eukaryota</taxon>
        <taxon>Viridiplantae</taxon>
        <taxon>Streptophyta</taxon>
        <taxon>Embryophyta</taxon>
        <taxon>Tracheophyta</taxon>
        <taxon>Spermatophyta</taxon>
        <taxon>Magnoliopsida</taxon>
        <taxon>eudicotyledons</taxon>
        <taxon>Gunneridae</taxon>
        <taxon>Pentapetalae</taxon>
        <taxon>Caryophyllales</taxon>
        <taxon>Cactineae</taxon>
        <taxon>Cactaceae</taxon>
        <taxon>Cactoideae</taxon>
        <taxon>Echinocereeae</taxon>
        <taxon>Carnegiea</taxon>
    </lineage>
</organism>
<gene>
    <name evidence="3" type="ORF">Cgig2_015634</name>
</gene>
<evidence type="ECO:0000313" key="3">
    <source>
        <dbReference type="EMBL" id="KAJ8429413.1"/>
    </source>
</evidence>
<dbReference type="PANTHER" id="PTHR13046:SF0">
    <property type="entry name" value="CAAX PRENYL PROTEASE 2"/>
    <property type="match status" value="1"/>
</dbReference>
<dbReference type="PANTHER" id="PTHR13046">
    <property type="entry name" value="PROTEASE U48 CAAX PRENYL PROTEASE RCE1"/>
    <property type="match status" value="1"/>
</dbReference>
<keyword evidence="2" id="KW-0472">Membrane</keyword>
<evidence type="ECO:0000256" key="2">
    <source>
        <dbReference type="SAM" id="Phobius"/>
    </source>
</evidence>
<evidence type="ECO:0008006" key="5">
    <source>
        <dbReference type="Google" id="ProtNLM"/>
    </source>
</evidence>
<feature type="transmembrane region" description="Helical" evidence="2">
    <location>
        <begin position="20"/>
        <end position="46"/>
    </location>
</feature>
<dbReference type="GO" id="GO:0005789">
    <property type="term" value="C:endoplasmic reticulum membrane"/>
    <property type="evidence" value="ECO:0007669"/>
    <property type="project" value="InterPro"/>
</dbReference>
<feature type="compositionally biased region" description="Basic and acidic residues" evidence="1">
    <location>
        <begin position="167"/>
        <end position="178"/>
    </location>
</feature>
<accession>A0A9Q1JQX0</accession>
<proteinExistence type="predicted"/>
<dbReference type="AlphaFoldDB" id="A0A9Q1JQX0"/>
<sequence>MEMEVEEETMNTAIVSKSMALMACTAMSVVYVAILYAPALILGLAPPTSYKQFMIRRFFCAALSSFLSLLVSSALLLPECDTCWYLSSQLMELTDGEKKTNYVSPQSLAKKGGSRPGSSSYNDIAKRGLNPFFIKSQTQHTGTKQRLETSHHARFPARKGAGSGEMARQEDSGHGCTT</sequence>
<dbReference type="Proteomes" id="UP001153076">
    <property type="component" value="Unassembled WGS sequence"/>
</dbReference>
<dbReference type="GO" id="GO:0071586">
    <property type="term" value="P:CAAX-box protein processing"/>
    <property type="evidence" value="ECO:0007669"/>
    <property type="project" value="InterPro"/>
</dbReference>
<protein>
    <recommendedName>
        <fullName evidence="5">Transmembrane protein</fullName>
    </recommendedName>
</protein>
<dbReference type="InterPro" id="IPR039731">
    <property type="entry name" value="Rce1"/>
</dbReference>
<reference evidence="3" key="1">
    <citation type="submission" date="2022-04" db="EMBL/GenBank/DDBJ databases">
        <title>Carnegiea gigantea Genome sequencing and assembly v2.</title>
        <authorList>
            <person name="Copetti D."/>
            <person name="Sanderson M.J."/>
            <person name="Burquez A."/>
            <person name="Wojciechowski M.F."/>
        </authorList>
    </citation>
    <scope>NUCLEOTIDE SEQUENCE</scope>
    <source>
        <strain evidence="3">SGP5-SGP5p</strain>
        <tissue evidence="3">Aerial part</tissue>
    </source>
</reference>
<dbReference type="EMBL" id="JAKOGI010000897">
    <property type="protein sequence ID" value="KAJ8429413.1"/>
    <property type="molecule type" value="Genomic_DNA"/>
</dbReference>
<feature type="region of interest" description="Disordered" evidence="1">
    <location>
        <begin position="140"/>
        <end position="178"/>
    </location>
</feature>
<keyword evidence="2" id="KW-0812">Transmembrane</keyword>
<comment type="caution">
    <text evidence="3">The sequence shown here is derived from an EMBL/GenBank/DDBJ whole genome shotgun (WGS) entry which is preliminary data.</text>
</comment>
<keyword evidence="4" id="KW-1185">Reference proteome</keyword>
<feature type="transmembrane region" description="Helical" evidence="2">
    <location>
        <begin position="58"/>
        <end position="77"/>
    </location>
</feature>